<evidence type="ECO:0000256" key="9">
    <source>
        <dbReference type="ARBA" id="ARBA00023136"/>
    </source>
</evidence>
<gene>
    <name evidence="13" type="ORF">GCM10023144_16940</name>
</gene>
<organism evidence="13 14">
    <name type="scientific">Pigmentiphaga soli</name>
    <dbReference type="NCBI Taxonomy" id="1007095"/>
    <lineage>
        <taxon>Bacteria</taxon>
        <taxon>Pseudomonadati</taxon>
        <taxon>Pseudomonadota</taxon>
        <taxon>Betaproteobacteria</taxon>
        <taxon>Burkholderiales</taxon>
        <taxon>Alcaligenaceae</taxon>
        <taxon>Pigmentiphaga</taxon>
    </lineage>
</organism>
<dbReference type="InterPro" id="IPR033900">
    <property type="entry name" value="Gram_neg_porin_domain"/>
</dbReference>
<accession>A0ABP8GTK3</accession>
<dbReference type="PANTHER" id="PTHR34501">
    <property type="entry name" value="PROTEIN YDDL-RELATED"/>
    <property type="match status" value="1"/>
</dbReference>
<keyword evidence="9" id="KW-0472">Membrane</keyword>
<evidence type="ECO:0000256" key="2">
    <source>
        <dbReference type="ARBA" id="ARBA00011233"/>
    </source>
</evidence>
<evidence type="ECO:0000256" key="1">
    <source>
        <dbReference type="ARBA" id="ARBA00004571"/>
    </source>
</evidence>
<keyword evidence="3" id="KW-0813">Transport</keyword>
<dbReference type="InterPro" id="IPR023614">
    <property type="entry name" value="Porin_dom_sf"/>
</dbReference>
<dbReference type="RefSeq" id="WP_345248280.1">
    <property type="nucleotide sequence ID" value="NZ_BAABFO010000006.1"/>
</dbReference>
<keyword evidence="6 11" id="KW-0732">Signal</keyword>
<keyword evidence="4" id="KW-1134">Transmembrane beta strand</keyword>
<comment type="subunit">
    <text evidence="2">Homotrimer.</text>
</comment>
<dbReference type="PANTHER" id="PTHR34501:SF9">
    <property type="entry name" value="MAJOR OUTER MEMBRANE PROTEIN P.IA"/>
    <property type="match status" value="1"/>
</dbReference>
<evidence type="ECO:0000256" key="7">
    <source>
        <dbReference type="ARBA" id="ARBA00023065"/>
    </source>
</evidence>
<feature type="chain" id="PRO_5046336136" evidence="11">
    <location>
        <begin position="21"/>
        <end position="352"/>
    </location>
</feature>
<dbReference type="Gene3D" id="2.40.160.10">
    <property type="entry name" value="Porin"/>
    <property type="match status" value="1"/>
</dbReference>
<feature type="domain" description="Porin" evidence="12">
    <location>
        <begin position="7"/>
        <end position="323"/>
    </location>
</feature>
<keyword evidence="5" id="KW-0812">Transmembrane</keyword>
<evidence type="ECO:0000256" key="5">
    <source>
        <dbReference type="ARBA" id="ARBA00022692"/>
    </source>
</evidence>
<name>A0ABP8GTK3_9BURK</name>
<keyword evidence="8" id="KW-0626">Porin</keyword>
<dbReference type="Pfam" id="PF13609">
    <property type="entry name" value="Porin_4"/>
    <property type="match status" value="1"/>
</dbReference>
<evidence type="ECO:0000256" key="4">
    <source>
        <dbReference type="ARBA" id="ARBA00022452"/>
    </source>
</evidence>
<evidence type="ECO:0000259" key="12">
    <source>
        <dbReference type="Pfam" id="PF13609"/>
    </source>
</evidence>
<evidence type="ECO:0000256" key="3">
    <source>
        <dbReference type="ARBA" id="ARBA00022448"/>
    </source>
</evidence>
<keyword evidence="10" id="KW-0998">Cell outer membrane</keyword>
<dbReference type="EMBL" id="BAABFO010000006">
    <property type="protein sequence ID" value="GAA4329770.1"/>
    <property type="molecule type" value="Genomic_DNA"/>
</dbReference>
<evidence type="ECO:0000256" key="10">
    <source>
        <dbReference type="ARBA" id="ARBA00023237"/>
    </source>
</evidence>
<comment type="subcellular location">
    <subcellularLocation>
        <location evidence="1">Cell outer membrane</location>
        <topology evidence="1">Multi-pass membrane protein</topology>
    </subcellularLocation>
</comment>
<keyword evidence="14" id="KW-1185">Reference proteome</keyword>
<dbReference type="InterPro" id="IPR050298">
    <property type="entry name" value="Gram-neg_bact_OMP"/>
</dbReference>
<evidence type="ECO:0000313" key="14">
    <source>
        <dbReference type="Proteomes" id="UP001501671"/>
    </source>
</evidence>
<keyword evidence="7" id="KW-0406">Ion transport</keyword>
<sequence length="352" mass="37123">MKKTLIAAALLAGFASAAQAQSNVTLYGIVDMGYVNSKNDGSSATSALDSGVLGSSRFGFRGSEDLGNGLKANFQLENGFKADDGSLGTDKTIFDRAAWVSLSGGFGELRLGRQDSLGFNWFRGAINPFGNAYLQAQSKTVFNGGAPLTAIEDRLSNSVFYYSPSFSGFQAAVGYSFNPNAGETVGNDGDTPVVSLGARYQAGPLLAVVTYEQKNAADVAVAPANSDIKNLQVGATYDFGVARLHAGYGRLTNARFNSASDDENTYLIGVSVPFGASTILASYQRNDNANRNAGRNDKAIDGFGLAYNYSLSKRTTLYAMFDTFGDSILRAGSTTGATGDRRELAVGVQHKF</sequence>
<evidence type="ECO:0000256" key="11">
    <source>
        <dbReference type="SAM" id="SignalP"/>
    </source>
</evidence>
<dbReference type="CDD" id="cd00342">
    <property type="entry name" value="gram_neg_porins"/>
    <property type="match status" value="1"/>
</dbReference>
<reference evidence="14" key="1">
    <citation type="journal article" date="2019" name="Int. J. Syst. Evol. Microbiol.">
        <title>The Global Catalogue of Microorganisms (GCM) 10K type strain sequencing project: providing services to taxonomists for standard genome sequencing and annotation.</title>
        <authorList>
            <consortium name="The Broad Institute Genomics Platform"/>
            <consortium name="The Broad Institute Genome Sequencing Center for Infectious Disease"/>
            <person name="Wu L."/>
            <person name="Ma J."/>
        </authorList>
    </citation>
    <scope>NUCLEOTIDE SEQUENCE [LARGE SCALE GENOMIC DNA]</scope>
    <source>
        <strain evidence="14">JCM 17666</strain>
    </source>
</reference>
<dbReference type="SUPFAM" id="SSF56935">
    <property type="entry name" value="Porins"/>
    <property type="match status" value="1"/>
</dbReference>
<evidence type="ECO:0000256" key="8">
    <source>
        <dbReference type="ARBA" id="ARBA00023114"/>
    </source>
</evidence>
<evidence type="ECO:0000256" key="6">
    <source>
        <dbReference type="ARBA" id="ARBA00022729"/>
    </source>
</evidence>
<evidence type="ECO:0000313" key="13">
    <source>
        <dbReference type="EMBL" id="GAA4329770.1"/>
    </source>
</evidence>
<dbReference type="Proteomes" id="UP001501671">
    <property type="component" value="Unassembled WGS sequence"/>
</dbReference>
<feature type="signal peptide" evidence="11">
    <location>
        <begin position="1"/>
        <end position="20"/>
    </location>
</feature>
<proteinExistence type="predicted"/>
<protein>
    <submittedName>
        <fullName evidence="13">Porin</fullName>
    </submittedName>
</protein>
<comment type="caution">
    <text evidence="13">The sequence shown here is derived from an EMBL/GenBank/DDBJ whole genome shotgun (WGS) entry which is preliminary data.</text>
</comment>